<dbReference type="EMBL" id="AZFV01000009">
    <property type="protein sequence ID" value="KRM17486.1"/>
    <property type="molecule type" value="Genomic_DNA"/>
</dbReference>
<organism evidence="1 2">
    <name type="scientific">Companilactobacillus nantensis DSM 16982</name>
    <dbReference type="NCBI Taxonomy" id="1423774"/>
    <lineage>
        <taxon>Bacteria</taxon>
        <taxon>Bacillati</taxon>
        <taxon>Bacillota</taxon>
        <taxon>Bacilli</taxon>
        <taxon>Lactobacillales</taxon>
        <taxon>Lactobacillaceae</taxon>
        <taxon>Companilactobacillus</taxon>
    </lineage>
</organism>
<comment type="caution">
    <text evidence="1">The sequence shown here is derived from an EMBL/GenBank/DDBJ whole genome shotgun (WGS) entry which is preliminary data.</text>
</comment>
<accession>A0A0R1WHV3</accession>
<sequence>MMIEFPRKDEITTKLAVLVPKNDNENYSSVVGFVVDKVVGDVSNYVHIPIDSIPEELDMTIISMCIQMIDTHELLTPVDDRNDGVTSLSEGDISVSFKTPADVYSTLQSVNSITDNFIAQLNSFRRIQR</sequence>
<dbReference type="RefSeq" id="WP_057891747.1">
    <property type="nucleotide sequence ID" value="NZ_AZFV01000009.1"/>
</dbReference>
<gene>
    <name evidence="1" type="ORF">FD31_GL002679</name>
</gene>
<reference evidence="1 2" key="1">
    <citation type="journal article" date="2015" name="Genome Announc.">
        <title>Expanding the biotechnology potential of lactobacilli through comparative genomics of 213 strains and associated genera.</title>
        <authorList>
            <person name="Sun Z."/>
            <person name="Harris H.M."/>
            <person name="McCann A."/>
            <person name="Guo C."/>
            <person name="Argimon S."/>
            <person name="Zhang W."/>
            <person name="Yang X."/>
            <person name="Jeffery I.B."/>
            <person name="Cooney J.C."/>
            <person name="Kagawa T.F."/>
            <person name="Liu W."/>
            <person name="Song Y."/>
            <person name="Salvetti E."/>
            <person name="Wrobel A."/>
            <person name="Rasinkangas P."/>
            <person name="Parkhill J."/>
            <person name="Rea M.C."/>
            <person name="O'Sullivan O."/>
            <person name="Ritari J."/>
            <person name="Douillard F.P."/>
            <person name="Paul Ross R."/>
            <person name="Yang R."/>
            <person name="Briner A.E."/>
            <person name="Felis G.E."/>
            <person name="de Vos W.M."/>
            <person name="Barrangou R."/>
            <person name="Klaenhammer T.R."/>
            <person name="Caufield P.W."/>
            <person name="Cui Y."/>
            <person name="Zhang H."/>
            <person name="O'Toole P.W."/>
        </authorList>
    </citation>
    <scope>NUCLEOTIDE SEQUENCE [LARGE SCALE GENOMIC DNA]</scope>
    <source>
        <strain evidence="1 2">DSM 16982</strain>
    </source>
</reference>
<proteinExistence type="predicted"/>
<keyword evidence="2" id="KW-1185">Reference proteome</keyword>
<dbReference type="PATRIC" id="fig|1423774.3.peg.2787"/>
<evidence type="ECO:0000313" key="2">
    <source>
        <dbReference type="Proteomes" id="UP000051302"/>
    </source>
</evidence>
<protein>
    <submittedName>
        <fullName evidence="1">Uncharacterized protein</fullName>
    </submittedName>
</protein>
<dbReference type="STRING" id="1423774.FD31_GL002679"/>
<dbReference type="Proteomes" id="UP000051302">
    <property type="component" value="Unassembled WGS sequence"/>
</dbReference>
<evidence type="ECO:0000313" key="1">
    <source>
        <dbReference type="EMBL" id="KRM17486.1"/>
    </source>
</evidence>
<dbReference type="AlphaFoldDB" id="A0A0R1WHV3"/>
<name>A0A0R1WHV3_9LACO</name>